<dbReference type="OrthoDB" id="416454at2759"/>
<dbReference type="PANTHER" id="PTHR33332">
    <property type="entry name" value="REVERSE TRANSCRIPTASE DOMAIN-CONTAINING PROTEIN"/>
    <property type="match status" value="1"/>
</dbReference>
<organism evidence="1 2">
    <name type="scientific">Zosterops borbonicus</name>
    <dbReference type="NCBI Taxonomy" id="364589"/>
    <lineage>
        <taxon>Eukaryota</taxon>
        <taxon>Metazoa</taxon>
        <taxon>Chordata</taxon>
        <taxon>Craniata</taxon>
        <taxon>Vertebrata</taxon>
        <taxon>Euteleostomi</taxon>
        <taxon>Archelosauria</taxon>
        <taxon>Archosauria</taxon>
        <taxon>Dinosauria</taxon>
        <taxon>Saurischia</taxon>
        <taxon>Theropoda</taxon>
        <taxon>Coelurosauria</taxon>
        <taxon>Aves</taxon>
        <taxon>Neognathae</taxon>
        <taxon>Neoaves</taxon>
        <taxon>Telluraves</taxon>
        <taxon>Australaves</taxon>
        <taxon>Passeriformes</taxon>
        <taxon>Sylvioidea</taxon>
        <taxon>Zosteropidae</taxon>
        <taxon>Zosterops</taxon>
    </lineage>
</organism>
<accession>A0A8K1GF60</accession>
<evidence type="ECO:0000313" key="2">
    <source>
        <dbReference type="Proteomes" id="UP000796761"/>
    </source>
</evidence>
<comment type="caution">
    <text evidence="1">The sequence shown here is derived from an EMBL/GenBank/DDBJ whole genome shotgun (WGS) entry which is preliminary data.</text>
</comment>
<dbReference type="AlphaFoldDB" id="A0A8K1GF60"/>
<reference evidence="1" key="1">
    <citation type="submission" date="2019-04" db="EMBL/GenBank/DDBJ databases">
        <title>Genome assembly of Zosterops borbonicus 15179.</title>
        <authorList>
            <person name="Leroy T."/>
            <person name="Anselmetti Y."/>
            <person name="Tilak M.-K."/>
            <person name="Nabholz B."/>
        </authorList>
    </citation>
    <scope>NUCLEOTIDE SEQUENCE</scope>
    <source>
        <strain evidence="1">HGM_15179</strain>
        <tissue evidence="1">Muscle</tissue>
    </source>
</reference>
<proteinExistence type="predicted"/>
<evidence type="ECO:0000313" key="1">
    <source>
        <dbReference type="EMBL" id="TRZ17322.1"/>
    </source>
</evidence>
<name>A0A8K1GF60_9PASS</name>
<gene>
    <name evidence="1" type="ORF">HGM15179_009771</name>
</gene>
<dbReference type="Proteomes" id="UP000796761">
    <property type="component" value="Unassembled WGS sequence"/>
</dbReference>
<protein>
    <submittedName>
        <fullName evidence="1">Uncharacterized protein</fullName>
    </submittedName>
</protein>
<keyword evidence="2" id="KW-1185">Reference proteome</keyword>
<sequence>MISKFPLLGQFNIFIDDLDEGIVSTSRKFAEVTKLGGSVDLLEGRRAPQRESLNRWVESKDLKFNKAKCWALHFDHNNSMQQHRLGQSAGQWPVKMEWEATKDFYDSKWPRCLTLLLINQRVDGLLDVPLVWRAPYMKGKLREVALAASTTHVVLLEILGVSDPMLWLLLPRRWASKVQDILFETEESLTINIAKVSHERHYNLIFIKPVCPSCGVEILIVKPKPKGNDKVREAKPHLESSLAMDIKDNRKGFFRCAVSKRKTRDNMDTSYKELGDLYKENTEVLN</sequence>
<dbReference type="EMBL" id="SWJQ01000272">
    <property type="protein sequence ID" value="TRZ17322.1"/>
    <property type="molecule type" value="Genomic_DNA"/>
</dbReference>